<protein>
    <submittedName>
        <fullName evidence="3">Ricin-type beta-trefoil lectin domain protein</fullName>
    </submittedName>
</protein>
<dbReference type="GO" id="GO:0030246">
    <property type="term" value="F:carbohydrate binding"/>
    <property type="evidence" value="ECO:0007669"/>
    <property type="project" value="UniProtKB-KW"/>
</dbReference>
<dbReference type="InterPro" id="IPR035992">
    <property type="entry name" value="Ricin_B-like_lectins"/>
</dbReference>
<dbReference type="KEGG" id="sxn:IAG42_00355"/>
<evidence type="ECO:0000256" key="1">
    <source>
        <dbReference type="SAM" id="SignalP"/>
    </source>
</evidence>
<dbReference type="AlphaFoldDB" id="A0A7H1B0F5"/>
<keyword evidence="4" id="KW-1185">Reference proteome</keyword>
<sequence length="159" mass="16775">MLKKIAAVGVAAAALGWGLGAAPAQAAGMAYMQVRSVAYSLGECLDYRSDYGPYTTGCNGGAYQTWLMVDGLETVTEVRQNVGDKLCLVARNGMPTMRQCLADDPAALWKVHGIGAQDGYQLINNATKTCLVAGSGAIHHVTLNTCDGGRSRLWAPFYA</sequence>
<dbReference type="RefSeq" id="WP_188334965.1">
    <property type="nucleotide sequence ID" value="NZ_CP061281.1"/>
</dbReference>
<dbReference type="PROSITE" id="PS50231">
    <property type="entry name" value="RICIN_B_LECTIN"/>
    <property type="match status" value="1"/>
</dbReference>
<feature type="signal peptide" evidence="1">
    <location>
        <begin position="1"/>
        <end position="26"/>
    </location>
</feature>
<feature type="chain" id="PRO_5028924654" evidence="1">
    <location>
        <begin position="27"/>
        <end position="159"/>
    </location>
</feature>
<dbReference type="InterPro" id="IPR000772">
    <property type="entry name" value="Ricin_B_lectin"/>
</dbReference>
<reference evidence="3 4" key="1">
    <citation type="submission" date="2020-09" db="EMBL/GenBank/DDBJ databases">
        <title>A novel species.</title>
        <authorList>
            <person name="Gao J."/>
        </authorList>
    </citation>
    <scope>NUCLEOTIDE SEQUENCE [LARGE SCALE GENOMIC DNA]</scope>
    <source>
        <strain evidence="3 4">CRXT-Y-14</strain>
    </source>
</reference>
<accession>A0A7H1B0F5</accession>
<keyword evidence="1" id="KW-0732">Signal</keyword>
<evidence type="ECO:0000313" key="3">
    <source>
        <dbReference type="EMBL" id="QNS02210.1"/>
    </source>
</evidence>
<dbReference type="SUPFAM" id="SSF50370">
    <property type="entry name" value="Ricin B-like lectins"/>
    <property type="match status" value="1"/>
</dbReference>
<dbReference type="CDD" id="cd23415">
    <property type="entry name" value="beta-trefoil_Ricin_AH"/>
    <property type="match status" value="1"/>
</dbReference>
<feature type="domain" description="Ricin B lectin" evidence="2">
    <location>
        <begin position="32"/>
        <end position="151"/>
    </location>
</feature>
<keyword evidence="3" id="KW-0430">Lectin</keyword>
<organism evidence="3 4">
    <name type="scientific">Streptomyces xanthii</name>
    <dbReference type="NCBI Taxonomy" id="2768069"/>
    <lineage>
        <taxon>Bacteria</taxon>
        <taxon>Bacillati</taxon>
        <taxon>Actinomycetota</taxon>
        <taxon>Actinomycetes</taxon>
        <taxon>Kitasatosporales</taxon>
        <taxon>Streptomycetaceae</taxon>
        <taxon>Streptomyces</taxon>
    </lineage>
</organism>
<dbReference type="Pfam" id="PF00652">
    <property type="entry name" value="Ricin_B_lectin"/>
    <property type="match status" value="1"/>
</dbReference>
<gene>
    <name evidence="3" type="ORF">IAG42_00355</name>
</gene>
<evidence type="ECO:0000313" key="4">
    <source>
        <dbReference type="Proteomes" id="UP000516428"/>
    </source>
</evidence>
<dbReference type="EMBL" id="CP061281">
    <property type="protein sequence ID" value="QNS02210.1"/>
    <property type="molecule type" value="Genomic_DNA"/>
</dbReference>
<name>A0A7H1B0F5_9ACTN</name>
<dbReference type="Proteomes" id="UP000516428">
    <property type="component" value="Chromosome"/>
</dbReference>
<dbReference type="Gene3D" id="2.80.10.50">
    <property type="match status" value="1"/>
</dbReference>
<proteinExistence type="predicted"/>
<evidence type="ECO:0000259" key="2">
    <source>
        <dbReference type="Pfam" id="PF00652"/>
    </source>
</evidence>